<sequence>MKKLLCIKKDFEGILEKDKIYFTECETDDLYRICINNNTYWIKKFLFIVIE</sequence>
<gene>
    <name evidence="1" type="ORF">KYD98_02490</name>
</gene>
<comment type="caution">
    <text evidence="1">The sequence shown here is derived from an EMBL/GenBank/DDBJ whole genome shotgun (WGS) entry which is preliminary data.</text>
</comment>
<protein>
    <submittedName>
        <fullName evidence="1">Uncharacterized protein</fullName>
    </submittedName>
</protein>
<keyword evidence="2" id="KW-1185">Reference proteome</keyword>
<organism evidence="1 2">
    <name type="scientific">Clostridium weizhouense</name>
    <dbReference type="NCBI Taxonomy" id="2859781"/>
    <lineage>
        <taxon>Bacteria</taxon>
        <taxon>Bacillati</taxon>
        <taxon>Bacillota</taxon>
        <taxon>Clostridia</taxon>
        <taxon>Eubacteriales</taxon>
        <taxon>Clostridiaceae</taxon>
        <taxon>Clostridium</taxon>
    </lineage>
</organism>
<name>A0ABS7AJX3_9CLOT</name>
<dbReference type="RefSeq" id="WP_219778018.1">
    <property type="nucleotide sequence ID" value="NZ_JAHXPT010000002.1"/>
</dbReference>
<proteinExistence type="predicted"/>
<evidence type="ECO:0000313" key="2">
    <source>
        <dbReference type="Proteomes" id="UP001519921"/>
    </source>
</evidence>
<dbReference type="Proteomes" id="UP001519921">
    <property type="component" value="Unassembled WGS sequence"/>
</dbReference>
<reference evidence="1 2" key="1">
    <citation type="submission" date="2021-07" db="EMBL/GenBank/DDBJ databases">
        <title>Clostridium weizhouense sp. nov., an anaerobic bacterium isolated from activated sludge of Petroleum wastewater.</title>
        <authorList>
            <person name="Li Q."/>
        </authorList>
    </citation>
    <scope>NUCLEOTIDE SEQUENCE [LARGE SCALE GENOMIC DNA]</scope>
    <source>
        <strain evidence="1 2">YB-6</strain>
    </source>
</reference>
<evidence type="ECO:0000313" key="1">
    <source>
        <dbReference type="EMBL" id="MBW6408951.1"/>
    </source>
</evidence>
<accession>A0ABS7AJX3</accession>
<dbReference type="EMBL" id="JAHXPT010000002">
    <property type="protein sequence ID" value="MBW6408951.1"/>
    <property type="molecule type" value="Genomic_DNA"/>
</dbReference>